<dbReference type="GO" id="GO:0004190">
    <property type="term" value="F:aspartic-type endopeptidase activity"/>
    <property type="evidence" value="ECO:0007669"/>
    <property type="project" value="InterPro"/>
</dbReference>
<evidence type="ECO:0000256" key="3">
    <source>
        <dbReference type="PIRSR" id="PIRSR601461-2"/>
    </source>
</evidence>
<gene>
    <name evidence="6" type="ORF">NEOLI_003535</name>
</gene>
<keyword evidence="7" id="KW-1185">Reference proteome</keyword>
<dbReference type="InterPro" id="IPR034164">
    <property type="entry name" value="Pepsin-like_dom"/>
</dbReference>
<keyword evidence="4" id="KW-0732">Signal</keyword>
<feature type="chain" id="PRO_5010547789" evidence="4">
    <location>
        <begin position="24"/>
        <end position="422"/>
    </location>
</feature>
<dbReference type="STRING" id="1198029.A0A1U7LQR4"/>
<feature type="disulfide bond" evidence="3">
    <location>
        <begin position="340"/>
        <end position="378"/>
    </location>
</feature>
<feature type="active site" evidence="2">
    <location>
        <position position="306"/>
    </location>
</feature>
<keyword evidence="3" id="KW-1015">Disulfide bond</keyword>
<dbReference type="PRINTS" id="PR00792">
    <property type="entry name" value="PEPSIN"/>
</dbReference>
<dbReference type="InterPro" id="IPR033121">
    <property type="entry name" value="PEPTIDASE_A1"/>
</dbReference>
<protein>
    <submittedName>
        <fullName evidence="6">Rhizopuspepsin</fullName>
    </submittedName>
</protein>
<name>A0A1U7LQR4_NEOID</name>
<dbReference type="PANTHER" id="PTHR47966:SF1">
    <property type="entry name" value="ASPARTYL PROTEINASE"/>
    <property type="match status" value="1"/>
</dbReference>
<dbReference type="GO" id="GO:0006508">
    <property type="term" value="P:proteolysis"/>
    <property type="evidence" value="ECO:0007669"/>
    <property type="project" value="InterPro"/>
</dbReference>
<dbReference type="InterPro" id="IPR001461">
    <property type="entry name" value="Aspartic_peptidase_A1"/>
</dbReference>
<dbReference type="Gene3D" id="2.40.70.10">
    <property type="entry name" value="Acid Proteases"/>
    <property type="match status" value="2"/>
</dbReference>
<feature type="active site" evidence="2">
    <location>
        <position position="122"/>
    </location>
</feature>
<dbReference type="Proteomes" id="UP000186594">
    <property type="component" value="Unassembled WGS sequence"/>
</dbReference>
<evidence type="ECO:0000256" key="4">
    <source>
        <dbReference type="SAM" id="SignalP"/>
    </source>
</evidence>
<evidence type="ECO:0000256" key="1">
    <source>
        <dbReference type="ARBA" id="ARBA00007447"/>
    </source>
</evidence>
<evidence type="ECO:0000313" key="7">
    <source>
        <dbReference type="Proteomes" id="UP000186594"/>
    </source>
</evidence>
<accession>A0A1U7LQR4</accession>
<evidence type="ECO:0000313" key="6">
    <source>
        <dbReference type="EMBL" id="OLL24997.1"/>
    </source>
</evidence>
<dbReference type="OrthoDB" id="2747330at2759"/>
<feature type="domain" description="Peptidase A1" evidence="5">
    <location>
        <begin position="104"/>
        <end position="417"/>
    </location>
</feature>
<sequence>MKLARSLFIIITSLAVEQSLASAVQEPSTSTATSGETGPFGFVKRGDGILELPIIINKNYTANITQDLSHALQRRQTYEQKRESLEKRSLLPLTIVNHLWNSMFLSKFTMGQNEPQFNGLFDTGSATLWIQSTLCSNCVAANHNIYNPQKSSSYRRVSQTASTSYGDGTNVNYQYATDVINIGRVTQKFGLVTSINQNPDFDSIVGLGFKSLGHGENTLIDNLRASGAISASKFGVQLVTSSVYPNGAADQPGGKWSFGGYDLSVVKNKKMYTVPLTAETWWQINVPSFSIASKTIKMNSKPTIVDTGTTLILLDNSQCQVIYAALGGKMQGSGAWTYPCKNTNGPLRILKFFIGGQYFSLSQSQMFFSPFSNDGKWCTGTVQSNGGANYYILGAAFLKTVYAGFNQDGKSFEIGYRTDVAV</sequence>
<comment type="caution">
    <text evidence="6">The sequence shown here is derived from an EMBL/GenBank/DDBJ whole genome shotgun (WGS) entry which is preliminary data.</text>
</comment>
<reference evidence="6 7" key="1">
    <citation type="submission" date="2016-04" db="EMBL/GenBank/DDBJ databases">
        <title>Evolutionary innovation and constraint leading to complex multicellularity in the Ascomycota.</title>
        <authorList>
            <person name="Cisse O."/>
            <person name="Nguyen A."/>
            <person name="Hewitt D.A."/>
            <person name="Jedd G."/>
            <person name="Stajich J.E."/>
        </authorList>
    </citation>
    <scope>NUCLEOTIDE SEQUENCE [LARGE SCALE GENOMIC DNA]</scope>
    <source>
        <strain evidence="6 7">DAH-3</strain>
    </source>
</reference>
<organism evidence="6 7">
    <name type="scientific">Neolecta irregularis (strain DAH-3)</name>
    <dbReference type="NCBI Taxonomy" id="1198029"/>
    <lineage>
        <taxon>Eukaryota</taxon>
        <taxon>Fungi</taxon>
        <taxon>Dikarya</taxon>
        <taxon>Ascomycota</taxon>
        <taxon>Taphrinomycotina</taxon>
        <taxon>Neolectales</taxon>
        <taxon>Neolectaceae</taxon>
        <taxon>Neolecta</taxon>
    </lineage>
</organism>
<dbReference type="CDD" id="cd05471">
    <property type="entry name" value="pepsin_like"/>
    <property type="match status" value="1"/>
</dbReference>
<feature type="signal peptide" evidence="4">
    <location>
        <begin position="1"/>
        <end position="23"/>
    </location>
</feature>
<evidence type="ECO:0000256" key="2">
    <source>
        <dbReference type="PIRSR" id="PIRSR601461-1"/>
    </source>
</evidence>
<dbReference type="EMBL" id="LXFE01000520">
    <property type="protein sequence ID" value="OLL24997.1"/>
    <property type="molecule type" value="Genomic_DNA"/>
</dbReference>
<dbReference type="AlphaFoldDB" id="A0A1U7LQR4"/>
<dbReference type="PANTHER" id="PTHR47966">
    <property type="entry name" value="BETA-SITE APP-CLEAVING ENZYME, ISOFORM A-RELATED"/>
    <property type="match status" value="1"/>
</dbReference>
<dbReference type="InterPro" id="IPR021109">
    <property type="entry name" value="Peptidase_aspartic_dom_sf"/>
</dbReference>
<comment type="similarity">
    <text evidence="1">Belongs to the peptidase A1 family.</text>
</comment>
<dbReference type="Pfam" id="PF00026">
    <property type="entry name" value="Asp"/>
    <property type="match status" value="1"/>
</dbReference>
<proteinExistence type="inferred from homology"/>
<evidence type="ECO:0000259" key="5">
    <source>
        <dbReference type="PROSITE" id="PS51767"/>
    </source>
</evidence>
<dbReference type="SUPFAM" id="SSF50630">
    <property type="entry name" value="Acid proteases"/>
    <property type="match status" value="1"/>
</dbReference>
<dbReference type="PROSITE" id="PS51767">
    <property type="entry name" value="PEPTIDASE_A1"/>
    <property type="match status" value="1"/>
</dbReference>
<dbReference type="OMA" id="NGVGEYE"/>